<name>A0A1C7LXA0_GRIFR</name>
<dbReference type="AlphaFoldDB" id="A0A1C7LXA0"/>
<proteinExistence type="predicted"/>
<protein>
    <submittedName>
        <fullName evidence="1">Uncharacterized protein</fullName>
    </submittedName>
</protein>
<keyword evidence="2" id="KW-1185">Reference proteome</keyword>
<evidence type="ECO:0000313" key="2">
    <source>
        <dbReference type="Proteomes" id="UP000092993"/>
    </source>
</evidence>
<comment type="caution">
    <text evidence="1">The sequence shown here is derived from an EMBL/GenBank/DDBJ whole genome shotgun (WGS) entry which is preliminary data.</text>
</comment>
<evidence type="ECO:0000313" key="1">
    <source>
        <dbReference type="EMBL" id="OBZ69272.1"/>
    </source>
</evidence>
<accession>A0A1C7LXA0</accession>
<reference evidence="1 2" key="1">
    <citation type="submission" date="2016-03" db="EMBL/GenBank/DDBJ databases">
        <title>Whole genome sequencing of Grifola frondosa 9006-11.</title>
        <authorList>
            <person name="Min B."/>
            <person name="Park H."/>
            <person name="Kim J.-G."/>
            <person name="Cho H."/>
            <person name="Oh Y.-L."/>
            <person name="Kong W.-S."/>
            <person name="Choi I.-G."/>
        </authorList>
    </citation>
    <scope>NUCLEOTIDE SEQUENCE [LARGE SCALE GENOMIC DNA]</scope>
    <source>
        <strain evidence="1 2">9006-11</strain>
    </source>
</reference>
<sequence length="273" mass="30856">MFYDVAELSQSETSSLKTSSALARNTTLFATWRDDVKIRIRASPCIEANTLYEQLREFEPPRWLNDIEVPEQVYKGQGDYFRQLKEWGDSSAVNADTYNLRTLLPTLCYSFLKIKNSTLKNEASQRRGIDDIIEFAFGVEKYRLDILIKSPIRLRESPNIAVSPNAIADILVTFPVTNLEGSVLVDDFFEAAGSAAAPNAWWSPTPPRYISVIVFPSEYKRPDLVTNCNQVIIDFCTAQSQRRSLGAENDIIFGMAAARGEAVVYSYDVLRRI</sequence>
<dbReference type="OrthoDB" id="3260529at2759"/>
<dbReference type="Proteomes" id="UP000092993">
    <property type="component" value="Unassembled WGS sequence"/>
</dbReference>
<organism evidence="1 2">
    <name type="scientific">Grifola frondosa</name>
    <name type="common">Maitake</name>
    <name type="synonym">Polyporus frondosus</name>
    <dbReference type="NCBI Taxonomy" id="5627"/>
    <lineage>
        <taxon>Eukaryota</taxon>
        <taxon>Fungi</taxon>
        <taxon>Dikarya</taxon>
        <taxon>Basidiomycota</taxon>
        <taxon>Agaricomycotina</taxon>
        <taxon>Agaricomycetes</taxon>
        <taxon>Polyporales</taxon>
        <taxon>Grifolaceae</taxon>
        <taxon>Grifola</taxon>
    </lineage>
</organism>
<dbReference type="EMBL" id="LUGG01000018">
    <property type="protein sequence ID" value="OBZ69272.1"/>
    <property type="molecule type" value="Genomic_DNA"/>
</dbReference>
<gene>
    <name evidence="1" type="ORF">A0H81_10865</name>
</gene>